<comment type="function">
    <text evidence="13">In addition to its role as an aminoacyl-tRNA synthetase, has also cysteine persulfide synthase activity. Produces reactive persulfide species such as cysteine persulfide (CysSSH) from substrate cysteine and mediate direct incorporation of CysSSH into proteins during translations, resulting in protein persulfides and polysulfides. CysSSHs behave as potent antioxidants and cellular protectants.</text>
</comment>
<feature type="domain" description="tRNA synthetases class I catalytic" evidence="19">
    <location>
        <begin position="69"/>
        <end position="358"/>
    </location>
</feature>
<name>A0A9P0HH91_NEZVI</name>
<keyword evidence="10" id="KW-0030">Aminoacyl-tRNA synthetase</keyword>
<dbReference type="GO" id="GO:0046872">
    <property type="term" value="F:metal ion binding"/>
    <property type="evidence" value="ECO:0007669"/>
    <property type="project" value="UniProtKB-KW"/>
</dbReference>
<evidence type="ECO:0000259" key="19">
    <source>
        <dbReference type="Pfam" id="PF01406"/>
    </source>
</evidence>
<comment type="function">
    <text evidence="12">Mitochondrial cysteine-specific aminoacyl-tRNA synthetase that catalyzes the ATP-dependent ligation of cysteine to tRNA(Cys).</text>
</comment>
<gene>
    <name evidence="20" type="ORF">NEZAVI_LOCUS10925</name>
</gene>
<comment type="similarity">
    <text evidence="2">Belongs to the class-I aminoacyl-tRNA synthetase family.</text>
</comment>
<dbReference type="Gene3D" id="3.40.50.620">
    <property type="entry name" value="HUPs"/>
    <property type="match status" value="1"/>
</dbReference>
<sequence>MIIKSVCNLDCIKCFDLLKYKFKGYLLNTSIKPISNGNFYSTSTEKSYKTGLTVYDSGVRKKVEFCTVLPKTVLWYCCGPTVYDSAHLGHACSFMHFDIIRRIMEHYFGLNVIMVMNITDIDDKIINKANELQQPCQRISHHYEKEFFEDMHKLNILPPSITARVTDNIPEILDFINGIMDNGLAYATSDGSIYFNLGKYSGYGKFSPKQESDSSQQSKLGSEDFALWKSSKSGEPFWESPWGKGRPGWHIECSTIACKYLGHSIDIHSGGIDLKFPHHENEEAQCCARFGIPKWVNYWMHTGHLFSKGAEKMSKSLKNTVSIRDFLNSYTANVLRIFCLLIPYRNGVELRKETLDKAFAMERTISQFLLDLESIIREGKKVNFDEQLLFKVLHETEEKIIVSFSDDFSTNKALSELFHLISTTNSMIKSSNEEYNTKSLYCLAAILNFTSSTLKNLGYDYIDKKNIAYEEVEDLITSTIQFRSEIREAALEINKNQPKELLEKKKTLLKACDNMRDNFLNCGIELKDNGKTTTWRYTERKINATTKT</sequence>
<dbReference type="HAMAP" id="MF_00041">
    <property type="entry name" value="Cys_tRNA_synth"/>
    <property type="match status" value="1"/>
</dbReference>
<evidence type="ECO:0000256" key="18">
    <source>
        <dbReference type="ARBA" id="ARBA00049046"/>
    </source>
</evidence>
<keyword evidence="21" id="KW-1185">Reference proteome</keyword>
<evidence type="ECO:0000256" key="3">
    <source>
        <dbReference type="ARBA" id="ARBA00012832"/>
    </source>
</evidence>
<evidence type="ECO:0000256" key="8">
    <source>
        <dbReference type="ARBA" id="ARBA00022840"/>
    </source>
</evidence>
<dbReference type="PANTHER" id="PTHR10890:SF27">
    <property type="entry name" value="CYSTEINE--TRNA LIGASE, MITOCHONDRIAL-RELATED"/>
    <property type="match status" value="1"/>
</dbReference>
<evidence type="ECO:0000256" key="16">
    <source>
        <dbReference type="ARBA" id="ARBA00047731"/>
    </source>
</evidence>
<evidence type="ECO:0000256" key="12">
    <source>
        <dbReference type="ARBA" id="ARBA00043868"/>
    </source>
</evidence>
<keyword evidence="9" id="KW-0648">Protein biosynthesis</keyword>
<dbReference type="NCBIfam" id="TIGR00435">
    <property type="entry name" value="cysS"/>
    <property type="match status" value="1"/>
</dbReference>
<organism evidence="20 21">
    <name type="scientific">Nezara viridula</name>
    <name type="common">Southern green stink bug</name>
    <name type="synonym">Cimex viridulus</name>
    <dbReference type="NCBI Taxonomy" id="85310"/>
    <lineage>
        <taxon>Eukaryota</taxon>
        <taxon>Metazoa</taxon>
        <taxon>Ecdysozoa</taxon>
        <taxon>Arthropoda</taxon>
        <taxon>Hexapoda</taxon>
        <taxon>Insecta</taxon>
        <taxon>Pterygota</taxon>
        <taxon>Neoptera</taxon>
        <taxon>Paraneoptera</taxon>
        <taxon>Hemiptera</taxon>
        <taxon>Heteroptera</taxon>
        <taxon>Panheteroptera</taxon>
        <taxon>Pentatomomorpha</taxon>
        <taxon>Pentatomoidea</taxon>
        <taxon>Pentatomidae</taxon>
        <taxon>Pentatominae</taxon>
        <taxon>Nezara</taxon>
    </lineage>
</organism>
<dbReference type="FunFam" id="3.40.50.620:FF:000027">
    <property type="entry name" value="Cysteine--tRNA ligase, cytoplasmic"/>
    <property type="match status" value="1"/>
</dbReference>
<dbReference type="EMBL" id="OV725081">
    <property type="protein sequence ID" value="CAH1402001.1"/>
    <property type="molecule type" value="Genomic_DNA"/>
</dbReference>
<dbReference type="Gene3D" id="1.20.120.1910">
    <property type="entry name" value="Cysteine-tRNA ligase, C-terminal anti-codon recognition domain"/>
    <property type="match status" value="1"/>
</dbReference>
<evidence type="ECO:0000256" key="7">
    <source>
        <dbReference type="ARBA" id="ARBA00022833"/>
    </source>
</evidence>
<evidence type="ECO:0000256" key="1">
    <source>
        <dbReference type="ARBA" id="ARBA00001947"/>
    </source>
</evidence>
<evidence type="ECO:0000313" key="20">
    <source>
        <dbReference type="EMBL" id="CAH1402001.1"/>
    </source>
</evidence>
<comment type="catalytic activity">
    <reaction evidence="16">
        <text>S-sulfanyl-L-cysteine + L-cysteine = S-disulfanyl-L-cysteine + L-alanine</text>
        <dbReference type="Rhea" id="RHEA:78627"/>
        <dbReference type="ChEBI" id="CHEBI:35235"/>
        <dbReference type="ChEBI" id="CHEBI:57972"/>
        <dbReference type="ChEBI" id="CHEBI:58591"/>
        <dbReference type="ChEBI" id="CHEBI:229465"/>
    </reaction>
    <physiologicalReaction direction="left-to-right" evidence="16">
        <dbReference type="Rhea" id="RHEA:78628"/>
    </physiologicalReaction>
</comment>
<evidence type="ECO:0000256" key="15">
    <source>
        <dbReference type="ARBA" id="ARBA00047548"/>
    </source>
</evidence>
<dbReference type="GO" id="GO:0006423">
    <property type="term" value="P:cysteinyl-tRNA aminoacylation"/>
    <property type="evidence" value="ECO:0007669"/>
    <property type="project" value="InterPro"/>
</dbReference>
<evidence type="ECO:0000256" key="2">
    <source>
        <dbReference type="ARBA" id="ARBA00005594"/>
    </source>
</evidence>
<keyword evidence="5" id="KW-0479">Metal-binding</keyword>
<reference evidence="20" key="1">
    <citation type="submission" date="2022-01" db="EMBL/GenBank/DDBJ databases">
        <authorList>
            <person name="King R."/>
        </authorList>
    </citation>
    <scope>NUCLEOTIDE SEQUENCE</scope>
</reference>
<dbReference type="SUPFAM" id="SSF52374">
    <property type="entry name" value="Nucleotidylyl transferase"/>
    <property type="match status" value="1"/>
</dbReference>
<dbReference type="PRINTS" id="PR00983">
    <property type="entry name" value="TRNASYNTHCYS"/>
</dbReference>
<evidence type="ECO:0000256" key="11">
    <source>
        <dbReference type="ARBA" id="ARBA00031499"/>
    </source>
</evidence>
<protein>
    <recommendedName>
        <fullName evidence="3">cysteine--tRNA ligase</fullName>
        <ecNumber evidence="3">6.1.1.16</ecNumber>
    </recommendedName>
    <alternativeName>
        <fullName evidence="11">Cysteinyl-tRNA synthetase</fullName>
    </alternativeName>
</protein>
<evidence type="ECO:0000256" key="14">
    <source>
        <dbReference type="ARBA" id="ARBA00047499"/>
    </source>
</evidence>
<comment type="catalytic activity">
    <reaction evidence="15">
        <text>2 L-cysteine = S-sulfanyl-L-cysteine + L-alanine</text>
        <dbReference type="Rhea" id="RHEA:78543"/>
        <dbReference type="ChEBI" id="CHEBI:35235"/>
        <dbReference type="ChEBI" id="CHEBI:57972"/>
        <dbReference type="ChEBI" id="CHEBI:58591"/>
    </reaction>
    <physiologicalReaction direction="left-to-right" evidence="15">
        <dbReference type="Rhea" id="RHEA:78544"/>
    </physiologicalReaction>
</comment>
<dbReference type="EC" id="6.1.1.16" evidence="3"/>
<accession>A0A9P0HH91</accession>
<dbReference type="GO" id="GO:0004817">
    <property type="term" value="F:cysteine-tRNA ligase activity"/>
    <property type="evidence" value="ECO:0007669"/>
    <property type="project" value="UniProtKB-EC"/>
</dbReference>
<keyword evidence="4" id="KW-0436">Ligase</keyword>
<comment type="catalytic activity">
    <reaction evidence="14">
        <text>S-disulfanyl-L-cysteine + tRNA(Cys) + ATP = (S)-disulfanyl-L-cysteinyl-tRNA(Cys) + AMP + diphosphate</text>
        <dbReference type="Rhea" id="RHEA:78651"/>
        <dbReference type="Rhea" id="RHEA-COMP:9661"/>
        <dbReference type="Rhea" id="RHEA-COMP:19120"/>
        <dbReference type="ChEBI" id="CHEBI:30616"/>
        <dbReference type="ChEBI" id="CHEBI:33019"/>
        <dbReference type="ChEBI" id="CHEBI:78442"/>
        <dbReference type="ChEBI" id="CHEBI:229465"/>
        <dbReference type="ChEBI" id="CHEBI:229521"/>
        <dbReference type="ChEBI" id="CHEBI:456215"/>
    </reaction>
    <physiologicalReaction direction="left-to-right" evidence="14">
        <dbReference type="Rhea" id="RHEA:78652"/>
    </physiologicalReaction>
</comment>
<dbReference type="Proteomes" id="UP001152798">
    <property type="component" value="Chromosome 5"/>
</dbReference>
<dbReference type="SUPFAM" id="SSF47323">
    <property type="entry name" value="Anticodon-binding domain of a subclass of class I aminoacyl-tRNA synthetases"/>
    <property type="match status" value="1"/>
</dbReference>
<evidence type="ECO:0000256" key="6">
    <source>
        <dbReference type="ARBA" id="ARBA00022741"/>
    </source>
</evidence>
<comment type="catalytic activity">
    <reaction evidence="17">
        <text>S-sulfanyl-L-cysteine + tRNA(Cys) + ATP = (S)-sulfanyl-L-cysteinyl-tRNA(Cys) + AMP + diphosphate</text>
        <dbReference type="Rhea" id="RHEA:78647"/>
        <dbReference type="Rhea" id="RHEA-COMP:9661"/>
        <dbReference type="Rhea" id="RHEA-COMP:19119"/>
        <dbReference type="ChEBI" id="CHEBI:30616"/>
        <dbReference type="ChEBI" id="CHEBI:33019"/>
        <dbReference type="ChEBI" id="CHEBI:58591"/>
        <dbReference type="ChEBI" id="CHEBI:78442"/>
        <dbReference type="ChEBI" id="CHEBI:229520"/>
        <dbReference type="ChEBI" id="CHEBI:456215"/>
    </reaction>
    <physiologicalReaction direction="left-to-right" evidence="17">
        <dbReference type="Rhea" id="RHEA:78648"/>
    </physiologicalReaction>
</comment>
<dbReference type="InterPro" id="IPR024909">
    <property type="entry name" value="Cys-tRNA/MSH_ligase"/>
</dbReference>
<keyword evidence="7" id="KW-0862">Zinc</keyword>
<comment type="catalytic activity">
    <reaction evidence="18">
        <text>tRNA(Cys) + L-cysteine + ATP = L-cysteinyl-tRNA(Cys) + AMP + diphosphate</text>
        <dbReference type="Rhea" id="RHEA:17773"/>
        <dbReference type="Rhea" id="RHEA-COMP:9661"/>
        <dbReference type="Rhea" id="RHEA-COMP:9679"/>
        <dbReference type="ChEBI" id="CHEBI:30616"/>
        <dbReference type="ChEBI" id="CHEBI:33019"/>
        <dbReference type="ChEBI" id="CHEBI:35235"/>
        <dbReference type="ChEBI" id="CHEBI:78442"/>
        <dbReference type="ChEBI" id="CHEBI:78517"/>
        <dbReference type="ChEBI" id="CHEBI:456215"/>
        <dbReference type="EC" id="6.1.1.16"/>
    </reaction>
    <physiologicalReaction direction="right-to-left" evidence="18">
        <dbReference type="Rhea" id="RHEA:17775"/>
    </physiologicalReaction>
</comment>
<keyword evidence="6" id="KW-0547">Nucleotide-binding</keyword>
<evidence type="ECO:0000256" key="4">
    <source>
        <dbReference type="ARBA" id="ARBA00022598"/>
    </source>
</evidence>
<dbReference type="InterPro" id="IPR015803">
    <property type="entry name" value="Cys-tRNA-ligase"/>
</dbReference>
<evidence type="ECO:0000256" key="17">
    <source>
        <dbReference type="ARBA" id="ARBA00048609"/>
    </source>
</evidence>
<comment type="cofactor">
    <cofactor evidence="1">
        <name>Zn(2+)</name>
        <dbReference type="ChEBI" id="CHEBI:29105"/>
    </cofactor>
</comment>
<dbReference type="GO" id="GO:0005524">
    <property type="term" value="F:ATP binding"/>
    <property type="evidence" value="ECO:0007669"/>
    <property type="project" value="UniProtKB-KW"/>
</dbReference>
<dbReference type="Pfam" id="PF01406">
    <property type="entry name" value="tRNA-synt_1e"/>
    <property type="match status" value="1"/>
</dbReference>
<evidence type="ECO:0000313" key="21">
    <source>
        <dbReference type="Proteomes" id="UP001152798"/>
    </source>
</evidence>
<dbReference type="InterPro" id="IPR009080">
    <property type="entry name" value="tRNAsynth_Ia_anticodon-bd"/>
</dbReference>
<dbReference type="CDD" id="cd00672">
    <property type="entry name" value="CysRS_core"/>
    <property type="match status" value="1"/>
</dbReference>
<dbReference type="InterPro" id="IPR014729">
    <property type="entry name" value="Rossmann-like_a/b/a_fold"/>
</dbReference>
<evidence type="ECO:0000256" key="13">
    <source>
        <dbReference type="ARBA" id="ARBA00045476"/>
    </source>
</evidence>
<evidence type="ECO:0000256" key="5">
    <source>
        <dbReference type="ARBA" id="ARBA00022723"/>
    </source>
</evidence>
<evidence type="ECO:0000256" key="10">
    <source>
        <dbReference type="ARBA" id="ARBA00023146"/>
    </source>
</evidence>
<proteinExistence type="inferred from homology"/>
<evidence type="ECO:0000256" key="9">
    <source>
        <dbReference type="ARBA" id="ARBA00022917"/>
    </source>
</evidence>
<dbReference type="AlphaFoldDB" id="A0A9P0HH91"/>
<dbReference type="GO" id="GO:0005737">
    <property type="term" value="C:cytoplasm"/>
    <property type="evidence" value="ECO:0007669"/>
    <property type="project" value="TreeGrafter"/>
</dbReference>
<dbReference type="InterPro" id="IPR032678">
    <property type="entry name" value="tRNA-synt_1_cat_dom"/>
</dbReference>
<dbReference type="PANTHER" id="PTHR10890">
    <property type="entry name" value="CYSTEINYL-TRNA SYNTHETASE"/>
    <property type="match status" value="1"/>
</dbReference>
<keyword evidence="8" id="KW-0067">ATP-binding</keyword>
<dbReference type="OrthoDB" id="438179at2759"/>